<evidence type="ECO:0000313" key="2">
    <source>
        <dbReference type="Proteomes" id="UP000014541"/>
    </source>
</evidence>
<protein>
    <recommendedName>
        <fullName evidence="3">CDP-glycerol:poly(Glycerophosphate) glycerophosphotransferase</fullName>
    </recommendedName>
</protein>
<proteinExistence type="predicted"/>
<dbReference type="STRING" id="1125699.HMPREF9194_01007"/>
<dbReference type="AlphaFoldDB" id="S3JXK5"/>
<organism evidence="1 2">
    <name type="scientific">Treponema maltophilum ATCC 51939</name>
    <dbReference type="NCBI Taxonomy" id="1125699"/>
    <lineage>
        <taxon>Bacteria</taxon>
        <taxon>Pseudomonadati</taxon>
        <taxon>Spirochaetota</taxon>
        <taxon>Spirochaetia</taxon>
        <taxon>Spirochaetales</taxon>
        <taxon>Treponemataceae</taxon>
        <taxon>Treponema</taxon>
    </lineage>
</organism>
<dbReference type="EMBL" id="ATFF01000006">
    <property type="protein sequence ID" value="EPF30688.1"/>
    <property type="molecule type" value="Genomic_DNA"/>
</dbReference>
<dbReference type="InterPro" id="IPR043148">
    <property type="entry name" value="TagF_C"/>
</dbReference>
<dbReference type="RefSeq" id="WP_016525299.1">
    <property type="nucleotide sequence ID" value="NZ_KE332518.1"/>
</dbReference>
<dbReference type="GO" id="GO:0016020">
    <property type="term" value="C:membrane"/>
    <property type="evidence" value="ECO:0007669"/>
    <property type="project" value="InterPro"/>
</dbReference>
<gene>
    <name evidence="1" type="ORF">HMPREF9194_01007</name>
</gene>
<comment type="caution">
    <text evidence="1">The sequence shown here is derived from an EMBL/GenBank/DDBJ whole genome shotgun (WGS) entry which is preliminary data.</text>
</comment>
<dbReference type="OrthoDB" id="2334812at2"/>
<dbReference type="eggNOG" id="COG1887">
    <property type="taxonomic scope" value="Bacteria"/>
</dbReference>
<name>S3JXK5_TREMA</name>
<dbReference type="InterPro" id="IPR007554">
    <property type="entry name" value="Glycerophosphate_synth"/>
</dbReference>
<sequence>MRKVINFLKKLNNSINYVNKLNNELSINNDYYIPRMLVENRILLKKMTNQKLNIVLIAFEPATWLMFQSIYDTFRKSDQVNITVLVIPYAHSTLPAGTYKDDGLREYLDTLGIPYIYGYNEKANTWIDLFQLHPDYVFYQAPYNGMYPETLKSDYVSKFAQICHIPYGTALIKGEIENTIYPIDFFRDSTYCFVETNINKNIIYDYLCKKNMQFLIEKFIITGSTKIEALKNHYTTDPSYVKPDSHNILWLPRWNTKEGICTFFDYYNVLINYVDQHDDVTLILRPHPLMFQNFITTGEMTEDDIQKLKQKFSTSKFMLDTNRDYYNSFNTADILITDPTSLIYEFFPTKKPIIYTYKKDIFNDLGVELSKGLYWVHNQNELEECLNVLISGKDSLLNKRKEILAHYFFDTEKSSKIILDTLIN</sequence>
<dbReference type="HOGENOM" id="CLU_694224_0_0_12"/>
<dbReference type="Pfam" id="PF04464">
    <property type="entry name" value="Glyphos_transf"/>
    <property type="match status" value="1"/>
</dbReference>
<keyword evidence="2" id="KW-1185">Reference proteome</keyword>
<dbReference type="PATRIC" id="fig|1125699.3.peg.1029"/>
<accession>S3JXK5</accession>
<evidence type="ECO:0000313" key="1">
    <source>
        <dbReference type="EMBL" id="EPF30688.1"/>
    </source>
</evidence>
<evidence type="ECO:0008006" key="3">
    <source>
        <dbReference type="Google" id="ProtNLM"/>
    </source>
</evidence>
<dbReference type="SUPFAM" id="SSF53756">
    <property type="entry name" value="UDP-Glycosyltransferase/glycogen phosphorylase"/>
    <property type="match status" value="1"/>
</dbReference>
<dbReference type="GO" id="GO:0047355">
    <property type="term" value="F:CDP-glycerol glycerophosphotransferase activity"/>
    <property type="evidence" value="ECO:0007669"/>
    <property type="project" value="InterPro"/>
</dbReference>
<reference evidence="1 2" key="1">
    <citation type="submission" date="2013-04" db="EMBL/GenBank/DDBJ databases">
        <title>The Genome Sequence of Treponema maltophilum ATCC 51939.</title>
        <authorList>
            <consortium name="The Broad Institute Genomics Platform"/>
            <person name="Earl A."/>
            <person name="Ward D."/>
            <person name="Feldgarden M."/>
            <person name="Gevers D."/>
            <person name="Leonetti C."/>
            <person name="Blanton J.M."/>
            <person name="Dewhirst F.E."/>
            <person name="Izard J."/>
            <person name="Walker B."/>
            <person name="Young S."/>
            <person name="Zeng Q."/>
            <person name="Gargeya S."/>
            <person name="Fitzgerald M."/>
            <person name="Haas B."/>
            <person name="Abouelleil A."/>
            <person name="Allen A.W."/>
            <person name="Alvarado L."/>
            <person name="Arachchi H.M."/>
            <person name="Berlin A.M."/>
            <person name="Chapman S.B."/>
            <person name="Gainer-Dewar J."/>
            <person name="Goldberg J."/>
            <person name="Griggs A."/>
            <person name="Gujja S."/>
            <person name="Hansen M."/>
            <person name="Howarth C."/>
            <person name="Imamovic A."/>
            <person name="Ireland A."/>
            <person name="Larimer J."/>
            <person name="McCowan C."/>
            <person name="Murphy C."/>
            <person name="Pearson M."/>
            <person name="Poon T.W."/>
            <person name="Priest M."/>
            <person name="Roberts A."/>
            <person name="Saif S."/>
            <person name="Shea T."/>
            <person name="Sisk P."/>
            <person name="Sykes S."/>
            <person name="Wortman J."/>
            <person name="Nusbaum C."/>
            <person name="Birren B."/>
        </authorList>
    </citation>
    <scope>NUCLEOTIDE SEQUENCE [LARGE SCALE GENOMIC DNA]</scope>
    <source>
        <strain evidence="1 2">ATCC 51939</strain>
    </source>
</reference>
<dbReference type="Gene3D" id="3.40.50.12580">
    <property type="match status" value="1"/>
</dbReference>
<dbReference type="Proteomes" id="UP000014541">
    <property type="component" value="Unassembled WGS sequence"/>
</dbReference>